<accession>A0A0M7ARD7</accession>
<keyword evidence="3" id="KW-0812">Transmembrane</keyword>
<feature type="transmembrane region" description="Helical" evidence="3">
    <location>
        <begin position="43"/>
        <end position="62"/>
    </location>
</feature>
<protein>
    <submittedName>
        <fullName evidence="4">Putative symporter YjmB</fullName>
    </submittedName>
</protein>
<feature type="transmembrane region" description="Helical" evidence="3">
    <location>
        <begin position="382"/>
        <end position="410"/>
    </location>
</feature>
<evidence type="ECO:0000313" key="5">
    <source>
        <dbReference type="Proteomes" id="UP000049983"/>
    </source>
</evidence>
<feature type="transmembrane region" description="Helical" evidence="3">
    <location>
        <begin position="422"/>
        <end position="446"/>
    </location>
</feature>
<comment type="similarity">
    <text evidence="1">Belongs to the sodium:galactoside symporter (TC 2.A.2) family.</text>
</comment>
<dbReference type="GeneID" id="97672391"/>
<dbReference type="GO" id="GO:0008643">
    <property type="term" value="P:carbohydrate transport"/>
    <property type="evidence" value="ECO:0007669"/>
    <property type="project" value="InterPro"/>
</dbReference>
<dbReference type="AlphaFoldDB" id="A0A0M7ARD7"/>
<evidence type="ECO:0000256" key="3">
    <source>
        <dbReference type="SAM" id="Phobius"/>
    </source>
</evidence>
<dbReference type="InterPro" id="IPR036259">
    <property type="entry name" value="MFS_trans_sf"/>
</dbReference>
<reference evidence="5" key="1">
    <citation type="submission" date="2015-07" db="EMBL/GenBank/DDBJ databases">
        <authorList>
            <person name="Rodrigo-Torres Lidia"/>
            <person name="Arahal R.David."/>
        </authorList>
    </citation>
    <scope>NUCLEOTIDE SEQUENCE [LARGE SCALE GENOMIC DNA]</scope>
    <source>
        <strain evidence="5">CECT 5096</strain>
    </source>
</reference>
<dbReference type="RefSeq" id="WP_208992758.1">
    <property type="nucleotide sequence ID" value="NZ_CXWC01000013.1"/>
</dbReference>
<feature type="region of interest" description="Disordered" evidence="2">
    <location>
        <begin position="1"/>
        <end position="33"/>
    </location>
</feature>
<evidence type="ECO:0000256" key="1">
    <source>
        <dbReference type="ARBA" id="ARBA00009617"/>
    </source>
</evidence>
<dbReference type="EMBL" id="CXWC01000013">
    <property type="protein sequence ID" value="CTQ77406.1"/>
    <property type="molecule type" value="Genomic_DNA"/>
</dbReference>
<feature type="transmembrane region" description="Helical" evidence="3">
    <location>
        <begin position="68"/>
        <end position="89"/>
    </location>
</feature>
<dbReference type="PANTHER" id="PTHR11328:SF24">
    <property type="entry name" value="MAJOR FACILITATOR SUPERFAMILY (MFS) PROFILE DOMAIN-CONTAINING PROTEIN"/>
    <property type="match status" value="1"/>
</dbReference>
<feature type="transmembrane region" description="Helical" evidence="3">
    <location>
        <begin position="179"/>
        <end position="199"/>
    </location>
</feature>
<dbReference type="PANTHER" id="PTHR11328">
    <property type="entry name" value="MAJOR FACILITATOR SUPERFAMILY DOMAIN-CONTAINING PROTEIN"/>
    <property type="match status" value="1"/>
</dbReference>
<proteinExistence type="inferred from homology"/>
<evidence type="ECO:0000256" key="2">
    <source>
        <dbReference type="SAM" id="MobiDB-lite"/>
    </source>
</evidence>
<feature type="transmembrane region" description="Helical" evidence="3">
    <location>
        <begin position="284"/>
        <end position="306"/>
    </location>
</feature>
<feature type="compositionally biased region" description="Basic and acidic residues" evidence="2">
    <location>
        <begin position="19"/>
        <end position="33"/>
    </location>
</feature>
<feature type="transmembrane region" description="Helical" evidence="3">
    <location>
        <begin position="110"/>
        <end position="130"/>
    </location>
</feature>
<feature type="transmembrane region" description="Helical" evidence="3">
    <location>
        <begin position="254"/>
        <end position="278"/>
    </location>
</feature>
<keyword evidence="3" id="KW-1133">Transmembrane helix</keyword>
<evidence type="ECO:0000313" key="4">
    <source>
        <dbReference type="EMBL" id="CTQ77406.1"/>
    </source>
</evidence>
<dbReference type="Pfam" id="PF13347">
    <property type="entry name" value="MFS_2"/>
    <property type="match status" value="1"/>
</dbReference>
<dbReference type="Gene3D" id="1.20.1250.20">
    <property type="entry name" value="MFS general substrate transporter like domains"/>
    <property type="match status" value="1"/>
</dbReference>
<feature type="transmembrane region" description="Helical" evidence="3">
    <location>
        <begin position="205"/>
        <end position="224"/>
    </location>
</feature>
<dbReference type="Proteomes" id="UP000049983">
    <property type="component" value="Unassembled WGS sequence"/>
</dbReference>
<dbReference type="GO" id="GO:0015293">
    <property type="term" value="F:symporter activity"/>
    <property type="evidence" value="ECO:0007669"/>
    <property type="project" value="InterPro"/>
</dbReference>
<keyword evidence="5" id="KW-1185">Reference proteome</keyword>
<name>A0A0M7ARD7_9HYPH</name>
<dbReference type="STRING" id="311410.LA5095_03846"/>
<dbReference type="SUPFAM" id="SSF103473">
    <property type="entry name" value="MFS general substrate transporter"/>
    <property type="match status" value="1"/>
</dbReference>
<gene>
    <name evidence="4" type="primary">yjmB</name>
    <name evidence="4" type="ORF">LA5096_05128</name>
</gene>
<keyword evidence="3" id="KW-0472">Membrane</keyword>
<feature type="transmembrane region" description="Helical" evidence="3">
    <location>
        <begin position="136"/>
        <end position="158"/>
    </location>
</feature>
<dbReference type="InterPro" id="IPR039672">
    <property type="entry name" value="MFS_2"/>
</dbReference>
<dbReference type="GO" id="GO:0005886">
    <property type="term" value="C:plasma membrane"/>
    <property type="evidence" value="ECO:0007669"/>
    <property type="project" value="TreeGrafter"/>
</dbReference>
<sequence length="457" mass="49762">MNRRGQETTAISDNSYRQPELRDGEEEGPHTIPVDRHIGCSSLARYGAMAFPLAFVGLPIYLHAPDFYAVSLQLPLATLGSVLLALRLVDAVQDPFIGSLSDRFHTFRSAILAFGTVLLGAGFWMLFHPVASAPVLWFAISVLICTTGFSVVSINFQALGGLWRTTSGQRTRITASREAIGLIGLLFAAVTPPVLMQVVGATEAFHWLSLVYLPLLCGTLWLLVRWMQNAPLDVPANQGQRESWLPLLKNRWRALFFGLVFLNTFASAVPAVLVLFFIRDRLDAEAYTGLFLLIYFLAGALSMQLWTTAARKFGKLRAWQFSLAAAIFTFCWAALLQEGDLVAYGVVCAFSGLALGADLALPPALLADHIEADGRQQEASKLFSVMAFQSKAALAVATGLALPLLGLFGYHPNVDMTPQLNFMLSVTYAGLPCIFKLAALGGLVIFEKDLEIGKLTS</sequence>
<organism evidence="4 5">
    <name type="scientific">Roseibium album</name>
    <dbReference type="NCBI Taxonomy" id="311410"/>
    <lineage>
        <taxon>Bacteria</taxon>
        <taxon>Pseudomonadati</taxon>
        <taxon>Pseudomonadota</taxon>
        <taxon>Alphaproteobacteria</taxon>
        <taxon>Hyphomicrobiales</taxon>
        <taxon>Stappiaceae</taxon>
        <taxon>Roseibium</taxon>
    </lineage>
</organism>
<feature type="compositionally biased region" description="Polar residues" evidence="2">
    <location>
        <begin position="7"/>
        <end position="17"/>
    </location>
</feature>
<feature type="transmembrane region" description="Helical" evidence="3">
    <location>
        <begin position="318"/>
        <end position="335"/>
    </location>
</feature>